<reference evidence="3" key="2">
    <citation type="submission" date="2019-07" db="EMBL/GenBank/DDBJ databases">
        <authorList>
            <person name="Seetharam A."/>
            <person name="Woodhouse M."/>
            <person name="Cannon E."/>
        </authorList>
    </citation>
    <scope>NUCLEOTIDE SEQUENCE [LARGE SCALE GENOMIC DNA]</scope>
    <source>
        <strain evidence="3">cv. B73</strain>
    </source>
</reference>
<keyword evidence="4" id="KW-1185">Reference proteome</keyword>
<keyword evidence="2" id="KW-0812">Transmembrane</keyword>
<dbReference type="AlphaFoldDB" id="A0A804N199"/>
<reference evidence="3" key="3">
    <citation type="submission" date="2021-05" db="UniProtKB">
        <authorList>
            <consortium name="EnsemblPlants"/>
        </authorList>
    </citation>
    <scope>IDENTIFICATION</scope>
    <source>
        <strain evidence="3">cv. B73</strain>
    </source>
</reference>
<accession>A0A804N199</accession>
<name>A0A804N199_MAIZE</name>
<dbReference type="InParanoid" id="A0A804N199"/>
<dbReference type="Gramene" id="Zm00001eb127080_T001">
    <property type="protein sequence ID" value="Zm00001eb127080_P001"/>
    <property type="gene ID" value="Zm00001eb127080"/>
</dbReference>
<dbReference type="Proteomes" id="UP000007305">
    <property type="component" value="Chromosome 3"/>
</dbReference>
<organism evidence="3 4">
    <name type="scientific">Zea mays</name>
    <name type="common">Maize</name>
    <dbReference type="NCBI Taxonomy" id="4577"/>
    <lineage>
        <taxon>Eukaryota</taxon>
        <taxon>Viridiplantae</taxon>
        <taxon>Streptophyta</taxon>
        <taxon>Embryophyta</taxon>
        <taxon>Tracheophyta</taxon>
        <taxon>Spermatophyta</taxon>
        <taxon>Magnoliopsida</taxon>
        <taxon>Liliopsida</taxon>
        <taxon>Poales</taxon>
        <taxon>Poaceae</taxon>
        <taxon>PACMAD clade</taxon>
        <taxon>Panicoideae</taxon>
        <taxon>Andropogonodae</taxon>
        <taxon>Andropogoneae</taxon>
        <taxon>Tripsacinae</taxon>
        <taxon>Zea</taxon>
    </lineage>
</organism>
<keyword evidence="2" id="KW-0472">Membrane</keyword>
<evidence type="ECO:0000313" key="4">
    <source>
        <dbReference type="Proteomes" id="UP000007305"/>
    </source>
</evidence>
<reference evidence="4" key="1">
    <citation type="submission" date="2015-12" db="EMBL/GenBank/DDBJ databases">
        <title>Update maize B73 reference genome by single molecule sequencing technologies.</title>
        <authorList>
            <consortium name="Maize Genome Sequencing Project"/>
            <person name="Ware D."/>
        </authorList>
    </citation>
    <scope>NUCLEOTIDE SEQUENCE [LARGE SCALE GENOMIC DNA]</scope>
    <source>
        <strain evidence="4">cv. B73</strain>
    </source>
</reference>
<evidence type="ECO:0000256" key="2">
    <source>
        <dbReference type="SAM" id="Phobius"/>
    </source>
</evidence>
<evidence type="ECO:0000313" key="3">
    <source>
        <dbReference type="EnsemblPlants" id="Zm00001eb127080_P001"/>
    </source>
</evidence>
<feature type="region of interest" description="Disordered" evidence="1">
    <location>
        <begin position="124"/>
        <end position="143"/>
    </location>
</feature>
<feature type="transmembrane region" description="Helical" evidence="2">
    <location>
        <begin position="38"/>
        <end position="60"/>
    </location>
</feature>
<keyword evidence="2" id="KW-1133">Transmembrane helix</keyword>
<dbReference type="EnsemblPlants" id="Zm00001eb127080_T001">
    <property type="protein sequence ID" value="Zm00001eb127080_P001"/>
    <property type="gene ID" value="Zm00001eb127080"/>
</dbReference>
<proteinExistence type="predicted"/>
<sequence>MIVVACHWHARTRWPRKLLACPHKFMHVRGSKQEYRHVALHLHCPPSWFGLVSFWFWLGFHRHRARAGDRDGRLGPRGGGGGAVRAAVAGPAAAAAGQGRALRGVRQLPDQRRLHLRPRHHLLRPRRRLPHRNRGAHHHGLAV</sequence>
<evidence type="ECO:0000256" key="1">
    <source>
        <dbReference type="SAM" id="MobiDB-lite"/>
    </source>
</evidence>
<protein>
    <submittedName>
        <fullName evidence="3">Uncharacterized protein</fullName>
    </submittedName>
</protein>